<name>A0A9P6HWF1_9PEZI</name>
<organism evidence="6 7">
    <name type="scientific">Colletotrichum karsti</name>
    <dbReference type="NCBI Taxonomy" id="1095194"/>
    <lineage>
        <taxon>Eukaryota</taxon>
        <taxon>Fungi</taxon>
        <taxon>Dikarya</taxon>
        <taxon>Ascomycota</taxon>
        <taxon>Pezizomycotina</taxon>
        <taxon>Sordariomycetes</taxon>
        <taxon>Hypocreomycetidae</taxon>
        <taxon>Glomerellales</taxon>
        <taxon>Glomerellaceae</taxon>
        <taxon>Colletotrichum</taxon>
        <taxon>Colletotrichum boninense species complex</taxon>
    </lineage>
</organism>
<dbReference type="SUPFAM" id="SSF57701">
    <property type="entry name" value="Zn2/Cys6 DNA-binding domain"/>
    <property type="match status" value="1"/>
</dbReference>
<dbReference type="GO" id="GO:0000981">
    <property type="term" value="F:DNA-binding transcription factor activity, RNA polymerase II-specific"/>
    <property type="evidence" value="ECO:0007669"/>
    <property type="project" value="InterPro"/>
</dbReference>
<keyword evidence="3" id="KW-0539">Nucleus</keyword>
<dbReference type="InterPro" id="IPR036864">
    <property type="entry name" value="Zn2-C6_fun-type_DNA-bd_sf"/>
</dbReference>
<dbReference type="EMBL" id="JAATWM020000042">
    <property type="protein sequence ID" value="KAF9871744.1"/>
    <property type="molecule type" value="Genomic_DNA"/>
</dbReference>
<dbReference type="PROSITE" id="PS00463">
    <property type="entry name" value="ZN2_CY6_FUNGAL_1"/>
    <property type="match status" value="1"/>
</dbReference>
<keyword evidence="1" id="KW-0805">Transcription regulation</keyword>
<proteinExistence type="predicted"/>
<dbReference type="CDD" id="cd00067">
    <property type="entry name" value="GAL4"/>
    <property type="match status" value="1"/>
</dbReference>
<dbReference type="CDD" id="cd12148">
    <property type="entry name" value="fungal_TF_MHR"/>
    <property type="match status" value="1"/>
</dbReference>
<feature type="compositionally biased region" description="Polar residues" evidence="4">
    <location>
        <begin position="144"/>
        <end position="163"/>
    </location>
</feature>
<accession>A0A9P6HWF1</accession>
<feature type="region of interest" description="Disordered" evidence="4">
    <location>
        <begin position="1"/>
        <end position="26"/>
    </location>
</feature>
<evidence type="ECO:0000256" key="4">
    <source>
        <dbReference type="SAM" id="MobiDB-lite"/>
    </source>
</evidence>
<evidence type="ECO:0000259" key="5">
    <source>
        <dbReference type="PROSITE" id="PS50048"/>
    </source>
</evidence>
<feature type="domain" description="Zn(2)-C6 fungal-type" evidence="5">
    <location>
        <begin position="32"/>
        <end position="66"/>
    </location>
</feature>
<evidence type="ECO:0000313" key="6">
    <source>
        <dbReference type="EMBL" id="KAF9871744.1"/>
    </source>
</evidence>
<evidence type="ECO:0000256" key="2">
    <source>
        <dbReference type="ARBA" id="ARBA00023163"/>
    </source>
</evidence>
<dbReference type="AlphaFoldDB" id="A0A9P6HWF1"/>
<dbReference type="GeneID" id="62166466"/>
<dbReference type="Gene3D" id="4.10.240.10">
    <property type="entry name" value="Zn(2)-C6 fungal-type DNA-binding domain"/>
    <property type="match status" value="1"/>
</dbReference>
<dbReference type="RefSeq" id="XP_038741205.1">
    <property type="nucleotide sequence ID" value="XM_038893392.1"/>
</dbReference>
<protein>
    <recommendedName>
        <fullName evidence="5">Zn(2)-C6 fungal-type domain-containing protein</fullName>
    </recommendedName>
</protein>
<dbReference type="Proteomes" id="UP000781932">
    <property type="component" value="Unassembled WGS sequence"/>
</dbReference>
<evidence type="ECO:0000256" key="1">
    <source>
        <dbReference type="ARBA" id="ARBA00023015"/>
    </source>
</evidence>
<evidence type="ECO:0000256" key="3">
    <source>
        <dbReference type="ARBA" id="ARBA00023242"/>
    </source>
</evidence>
<dbReference type="InterPro" id="IPR001138">
    <property type="entry name" value="Zn2Cys6_DnaBD"/>
</dbReference>
<reference evidence="6" key="1">
    <citation type="submission" date="2020-03" db="EMBL/GenBank/DDBJ databases">
        <authorList>
            <person name="He L."/>
        </authorList>
    </citation>
    <scope>NUCLEOTIDE SEQUENCE</scope>
    <source>
        <strain evidence="6">CkLH20</strain>
    </source>
</reference>
<dbReference type="GO" id="GO:0008270">
    <property type="term" value="F:zinc ion binding"/>
    <property type="evidence" value="ECO:0007669"/>
    <property type="project" value="InterPro"/>
</dbReference>
<sequence length="621" mass="68554">MAATGRGDTTSKPTASERAATKRRQVRKGTRSCWECRRRKIRCLFDETGPRDTCRRCWQKGTPCVSQEFPEEHLPQTQATAGNVGDRLGRMERLVEQLYRTNSTESAAQDTLPDQEYRAASTAPLSLGTPQTAVARDEDDAPCQNGSVSPSLEPSRPQPVSRTKSPELIAVEDATHNQNENSTGPRLPANAHLAALNKELTAALPSAEDCKVINELYSDADLVFQFMLAPQGTLEKLAPETVEQFVASLYQPMHPVALAKKMLTLATMLQRIPSTYARRNQQDTYSTMLEATGPLDLEMQAAAAAMPPRWWTLPRFNSDPDKPLSVVLESLRLCGQIFHYFLLIQLHLPFMLRHSRDGAASSSRMACIDASREVLSRFVAIRSAKEVCSIPDAADFFALIAGMTLLLAHIDARRRDRGNDMLAHQRHTDRDKVEETLELMRDGSSVSTDVLSMKSADVLRNLLSIEAHATNGSTFTASLTPSTASTPVTGNFGPPDEASNLLQLRIPYYGTVTISPDAPPLREPFRFVGHQTLQEQDTFGYHHTTSMALDHRDTAATNIAVEQSFPLTSDQGLMTTSNRPLLAEDQALGPGFSARVEDWTFQGVDAAFFDCMIRGFEEPDS</sequence>
<evidence type="ECO:0000313" key="7">
    <source>
        <dbReference type="Proteomes" id="UP000781932"/>
    </source>
</evidence>
<dbReference type="Pfam" id="PF00172">
    <property type="entry name" value="Zn_clus"/>
    <property type="match status" value="1"/>
</dbReference>
<dbReference type="PANTHER" id="PTHR47840:SF1">
    <property type="entry name" value="ZN(II)2CYS6 TRANSCRIPTION FACTOR (EUROFUNG)"/>
    <property type="match status" value="1"/>
</dbReference>
<dbReference type="OrthoDB" id="5392779at2759"/>
<dbReference type="PANTHER" id="PTHR47840">
    <property type="entry name" value="ZN(II)2CYS6 TRANSCRIPTION FACTOR (EUROFUNG)-RELATED"/>
    <property type="match status" value="1"/>
</dbReference>
<keyword evidence="2" id="KW-0804">Transcription</keyword>
<gene>
    <name evidence="6" type="ORF">CkaCkLH20_10678</name>
</gene>
<dbReference type="PROSITE" id="PS50048">
    <property type="entry name" value="ZN2_CY6_FUNGAL_2"/>
    <property type="match status" value="1"/>
</dbReference>
<dbReference type="SMART" id="SM00066">
    <property type="entry name" value="GAL4"/>
    <property type="match status" value="1"/>
</dbReference>
<keyword evidence="7" id="KW-1185">Reference proteome</keyword>
<comment type="caution">
    <text evidence="6">The sequence shown here is derived from an EMBL/GenBank/DDBJ whole genome shotgun (WGS) entry which is preliminary data.</text>
</comment>
<feature type="region of interest" description="Disordered" evidence="4">
    <location>
        <begin position="137"/>
        <end position="163"/>
    </location>
</feature>
<reference evidence="6" key="2">
    <citation type="submission" date="2020-11" db="EMBL/GenBank/DDBJ databases">
        <title>Whole genome sequencing of Colletotrichum sp.</title>
        <authorList>
            <person name="Li H."/>
        </authorList>
    </citation>
    <scope>NUCLEOTIDE SEQUENCE</scope>
    <source>
        <strain evidence="6">CkLH20</strain>
    </source>
</reference>